<dbReference type="InterPro" id="IPR029061">
    <property type="entry name" value="THDP-binding"/>
</dbReference>
<accession>A4VRE2</accession>
<evidence type="ECO:0000256" key="3">
    <source>
        <dbReference type="ARBA" id="ARBA00007131"/>
    </source>
</evidence>
<evidence type="ECO:0000256" key="6">
    <source>
        <dbReference type="ARBA" id="ARBA00022679"/>
    </source>
</evidence>
<dbReference type="SUPFAM" id="SSF52922">
    <property type="entry name" value="TK C-terminal domain-like"/>
    <property type="match status" value="1"/>
</dbReference>
<feature type="binding site" evidence="14">
    <location>
        <begin position="114"/>
        <end position="116"/>
    </location>
    <ligand>
        <name>thiamine diphosphate</name>
        <dbReference type="ChEBI" id="CHEBI:58937"/>
    </ligand>
</feature>
<feature type="binding site" evidence="13">
    <location>
        <position position="26"/>
    </location>
    <ligand>
        <name>substrate</name>
    </ligand>
</feature>
<evidence type="ECO:0000256" key="8">
    <source>
        <dbReference type="ARBA" id="ARBA00022842"/>
    </source>
</evidence>
<gene>
    <name evidence="18" type="primary">tktA</name>
    <name evidence="18" type="ordered locus">PST_3920</name>
</gene>
<dbReference type="HOGENOM" id="CLU_009227_0_0_6"/>
<dbReference type="InterPro" id="IPR049557">
    <property type="entry name" value="Transketolase_CS"/>
</dbReference>
<feature type="binding site" evidence="15">
    <location>
        <position position="155"/>
    </location>
    <ligand>
        <name>Mg(2+)</name>
        <dbReference type="ChEBI" id="CHEBI:18420"/>
    </ligand>
</feature>
<evidence type="ECO:0000256" key="10">
    <source>
        <dbReference type="ARBA" id="ARBA00049473"/>
    </source>
</evidence>
<dbReference type="CDD" id="cd07033">
    <property type="entry name" value="TPP_PYR_DXS_TK_like"/>
    <property type="match status" value="1"/>
</dbReference>
<evidence type="ECO:0000256" key="9">
    <source>
        <dbReference type="ARBA" id="ARBA00023052"/>
    </source>
</evidence>
<feature type="active site" description="Proton donor" evidence="12">
    <location>
        <position position="411"/>
    </location>
</feature>
<evidence type="ECO:0000256" key="13">
    <source>
        <dbReference type="PIRSR" id="PIRSR605478-2"/>
    </source>
</evidence>
<dbReference type="AlphaFoldDB" id="A4VRE2"/>
<dbReference type="InterPro" id="IPR005475">
    <property type="entry name" value="Transketolase-like_Pyr-bd"/>
</dbReference>
<protein>
    <recommendedName>
        <fullName evidence="5 11">Transketolase</fullName>
        <ecNumber evidence="5 11">2.2.1.1</ecNumber>
    </recommendedName>
</protein>
<dbReference type="PANTHER" id="PTHR43522:SF2">
    <property type="entry name" value="TRANSKETOLASE 1-RELATED"/>
    <property type="match status" value="1"/>
</dbReference>
<dbReference type="FunFam" id="3.40.50.970:FF:000003">
    <property type="entry name" value="Transketolase"/>
    <property type="match status" value="1"/>
</dbReference>
<dbReference type="CDD" id="cd02012">
    <property type="entry name" value="TPP_TK"/>
    <property type="match status" value="1"/>
</dbReference>
<keyword evidence="9 14" id="KW-0786">Thiamine pyrophosphate</keyword>
<comment type="cofactor">
    <cofactor evidence="15">
        <name>Mg(2+)</name>
        <dbReference type="ChEBI" id="CHEBI:18420"/>
    </cofactor>
    <text evidence="15">Binds 1 Mg(2+) ion per subunit. Can also utilize other divalent metal cations, such as Ca(2+), Mn(2+) and Co(2+).</text>
</comment>
<dbReference type="PROSITE" id="PS00801">
    <property type="entry name" value="TRANSKETOLASE_1"/>
    <property type="match status" value="1"/>
</dbReference>
<sequence length="665" mass="72502">MPSRRERANAIRALSMDAVQKANSGHPGAPMGMADIAEVLWRDHLKHSPTNPQWADRDRFVLSNGHGSMLIYSLLHLTGYDLSIDDLKNFRQLHSKTPGHPEFGYTAGVETTTGPLGQGLANAVGFALAEKVMAAQFNRPGHNIVDHNTYVFLGDGCMMEGISHEVCSLAGTLGLNKLIAFYDDNGISIDGEVHGWFTDDTPRRFEAYGWQVIRNVDGHDADEIQMAIETARKSDRPTLICCKTIIGFGSPNKQGKEESHGAALGEAEIALTREALGWKHGPFEIPAEIYAEWDAKQKGADAENEWNKRFAAYEAEFPALAAEFKRRMAGELPADFAEKASEFIGEVATKGETIASRKASQNCLNAFGPLLPELLGGSADLAGSNLTLWKGCKPVVAEDASGNYMYYGVREFGMAAIMNGVALHGGLIPYGATFLMFMEYARNAVRMSALMKQRVIYVFTHDSIGLGEDGPTHQPVEQLVALRTTPNLDTWRPADTVESAVAWKHAVERKDGPSALIFSRQNLPFHVRDNETEAAIARGGYILKNCAGEPELILIATGSEVSLAVQAADKLAEQGRKVRVVSMPCTSVFDAQDAAYKQLVLPVEVGARIAIEAAHADYWYKYVGLDGRIIGMTTYGESAPAGQLFEEFGFTVDNILAVAEELLED</sequence>
<keyword evidence="8 15" id="KW-0460">Magnesium</keyword>
<feature type="binding site" evidence="14">
    <location>
        <position position="185"/>
    </location>
    <ligand>
        <name>thiamine diphosphate</name>
        <dbReference type="ChEBI" id="CHEBI:58937"/>
    </ligand>
</feature>
<comment type="cofactor">
    <cofactor evidence="14">
        <name>thiamine diphosphate</name>
        <dbReference type="ChEBI" id="CHEBI:58937"/>
    </cofactor>
    <text evidence="14">Binds 1 thiamine pyrophosphate per subunit. During the reaction, the substrate forms a covalent intermediate with the cofactor.</text>
</comment>
<evidence type="ECO:0000256" key="12">
    <source>
        <dbReference type="PIRSR" id="PIRSR605478-1"/>
    </source>
</evidence>
<evidence type="ECO:0000313" key="18">
    <source>
        <dbReference type="EMBL" id="ABP81543.1"/>
    </source>
</evidence>
<proteinExistence type="inferred from homology"/>
<dbReference type="SUPFAM" id="SSF52518">
    <property type="entry name" value="Thiamin diphosphate-binding fold (THDP-binding)"/>
    <property type="match status" value="2"/>
</dbReference>
<dbReference type="NCBIfam" id="TIGR00232">
    <property type="entry name" value="tktlase_bact"/>
    <property type="match status" value="1"/>
</dbReference>
<dbReference type="RefSeq" id="WP_011914927.1">
    <property type="nucleotide sequence ID" value="NC_009434.1"/>
</dbReference>
<feature type="site" description="Important for catalytic activity" evidence="16">
    <location>
        <position position="260"/>
    </location>
</feature>
<dbReference type="Pfam" id="PF22613">
    <property type="entry name" value="Transketolase_C_1"/>
    <property type="match status" value="1"/>
</dbReference>
<dbReference type="GO" id="GO:0004802">
    <property type="term" value="F:transketolase activity"/>
    <property type="evidence" value="ECO:0007669"/>
    <property type="project" value="UniProtKB-UniRule"/>
</dbReference>
<keyword evidence="7 15" id="KW-0479">Metal-binding</keyword>
<feature type="binding site" evidence="14">
    <location>
        <position position="66"/>
    </location>
    <ligand>
        <name>thiamine diphosphate</name>
        <dbReference type="ChEBI" id="CHEBI:58937"/>
    </ligand>
</feature>
<comment type="catalytic activity">
    <reaction evidence="10">
        <text>D-sedoheptulose 7-phosphate + D-glyceraldehyde 3-phosphate = aldehydo-D-ribose 5-phosphate + D-xylulose 5-phosphate</text>
        <dbReference type="Rhea" id="RHEA:10508"/>
        <dbReference type="ChEBI" id="CHEBI:57483"/>
        <dbReference type="ChEBI" id="CHEBI:57737"/>
        <dbReference type="ChEBI" id="CHEBI:58273"/>
        <dbReference type="ChEBI" id="CHEBI:59776"/>
        <dbReference type="EC" id="2.2.1.1"/>
    </reaction>
</comment>
<dbReference type="EC" id="2.2.1.1" evidence="5 11"/>
<evidence type="ECO:0000313" key="19">
    <source>
        <dbReference type="Proteomes" id="UP000000233"/>
    </source>
</evidence>
<evidence type="ECO:0000259" key="17">
    <source>
        <dbReference type="SMART" id="SM00861"/>
    </source>
</evidence>
<evidence type="ECO:0000256" key="7">
    <source>
        <dbReference type="ARBA" id="ARBA00022723"/>
    </source>
</evidence>
<feature type="binding site" evidence="13">
    <location>
        <position position="473"/>
    </location>
    <ligand>
        <name>substrate</name>
    </ligand>
</feature>
<dbReference type="Proteomes" id="UP000000233">
    <property type="component" value="Chromosome"/>
</dbReference>
<dbReference type="FunFam" id="3.40.50.920:FF:000003">
    <property type="entry name" value="Transketolase"/>
    <property type="match status" value="1"/>
</dbReference>
<evidence type="ECO:0000256" key="16">
    <source>
        <dbReference type="PIRSR" id="PIRSR605478-5"/>
    </source>
</evidence>
<feature type="binding site" evidence="13">
    <location>
        <position position="520"/>
    </location>
    <ligand>
        <name>substrate</name>
    </ligand>
</feature>
<comment type="similarity">
    <text evidence="3">Belongs to the transketolase family.</text>
</comment>
<feature type="binding site" evidence="13">
    <location>
        <position position="260"/>
    </location>
    <ligand>
        <name>substrate</name>
    </ligand>
</feature>
<evidence type="ECO:0000256" key="15">
    <source>
        <dbReference type="PIRSR" id="PIRSR605478-4"/>
    </source>
</evidence>
<dbReference type="Pfam" id="PF00456">
    <property type="entry name" value="Transketolase_N"/>
    <property type="match status" value="1"/>
</dbReference>
<evidence type="ECO:0000256" key="11">
    <source>
        <dbReference type="NCBIfam" id="TIGR00232"/>
    </source>
</evidence>
<feature type="binding site" evidence="14">
    <location>
        <position position="156"/>
    </location>
    <ligand>
        <name>thiamine diphosphate</name>
        <dbReference type="ChEBI" id="CHEBI:58937"/>
    </ligand>
</feature>
<feature type="binding site" evidence="15">
    <location>
        <position position="185"/>
    </location>
    <ligand>
        <name>Mg(2+)</name>
        <dbReference type="ChEBI" id="CHEBI:18420"/>
    </ligand>
</feature>
<feature type="binding site" evidence="15">
    <location>
        <position position="187"/>
    </location>
    <ligand>
        <name>Mg(2+)</name>
        <dbReference type="ChEBI" id="CHEBI:18420"/>
    </ligand>
</feature>
<reference evidence="18 19" key="1">
    <citation type="journal article" date="2008" name="Proc. Natl. Acad. Sci. U.S.A.">
        <title>Nitrogen fixation island and rhizosphere competence traits in the genome of root-associated Pseudomonas stutzeri A1501.</title>
        <authorList>
            <person name="Yan Y."/>
            <person name="Yang J."/>
            <person name="Dou Y."/>
            <person name="Chen M."/>
            <person name="Ping S."/>
            <person name="Peng J."/>
            <person name="Lu W."/>
            <person name="Zhang W."/>
            <person name="Yao Z."/>
            <person name="Li H."/>
            <person name="Liu W."/>
            <person name="He S."/>
            <person name="Geng L."/>
            <person name="Zhang X."/>
            <person name="Yang F."/>
            <person name="Yu H."/>
            <person name="Zhan Y."/>
            <person name="Li D."/>
            <person name="Lin Z."/>
            <person name="Wang Y."/>
            <person name="Elmerich C."/>
            <person name="Lin M."/>
            <person name="Jin Q."/>
        </authorList>
    </citation>
    <scope>NUCLEOTIDE SEQUENCE [LARGE SCALE GENOMIC DNA]</scope>
    <source>
        <strain evidence="18 19">A1501</strain>
    </source>
</reference>
<feature type="site" description="Important for catalytic activity" evidence="16">
    <location>
        <position position="26"/>
    </location>
</feature>
<feature type="binding site" evidence="13">
    <location>
        <position position="461"/>
    </location>
    <ligand>
        <name>substrate</name>
    </ligand>
</feature>
<name>A4VRE2_STUS1</name>
<evidence type="ECO:0000256" key="14">
    <source>
        <dbReference type="PIRSR" id="PIRSR605478-3"/>
    </source>
</evidence>
<dbReference type="InterPro" id="IPR009014">
    <property type="entry name" value="Transketo_C/PFOR_II"/>
</dbReference>
<comment type="subunit">
    <text evidence="4">Homodimer.</text>
</comment>
<feature type="binding site" evidence="13">
    <location>
        <position position="384"/>
    </location>
    <ligand>
        <name>substrate</name>
    </ligand>
</feature>
<feature type="domain" description="Transketolase-like pyrimidine-binding" evidence="17">
    <location>
        <begin position="354"/>
        <end position="525"/>
    </location>
</feature>
<dbReference type="GO" id="GO:0005829">
    <property type="term" value="C:cytosol"/>
    <property type="evidence" value="ECO:0007669"/>
    <property type="project" value="TreeGrafter"/>
</dbReference>
<dbReference type="InterPro" id="IPR055152">
    <property type="entry name" value="Transketolase-like_C_2"/>
</dbReference>
<dbReference type="PANTHER" id="PTHR43522">
    <property type="entry name" value="TRANSKETOLASE"/>
    <property type="match status" value="1"/>
</dbReference>
<organism evidence="18 19">
    <name type="scientific">Stutzerimonas stutzeri (strain A1501)</name>
    <name type="common">Pseudomonas stutzeri</name>
    <dbReference type="NCBI Taxonomy" id="379731"/>
    <lineage>
        <taxon>Bacteria</taxon>
        <taxon>Pseudomonadati</taxon>
        <taxon>Pseudomonadota</taxon>
        <taxon>Gammaproteobacteria</taxon>
        <taxon>Pseudomonadales</taxon>
        <taxon>Pseudomonadaceae</taxon>
        <taxon>Stutzerimonas</taxon>
    </lineage>
</organism>
<comment type="cofactor">
    <cofactor evidence="1">
        <name>Ca(2+)</name>
        <dbReference type="ChEBI" id="CHEBI:29108"/>
    </cofactor>
</comment>
<feature type="binding site" evidence="14">
    <location>
        <position position="260"/>
    </location>
    <ligand>
        <name>thiamine diphosphate</name>
        <dbReference type="ChEBI" id="CHEBI:58937"/>
    </ligand>
</feature>
<dbReference type="InterPro" id="IPR033247">
    <property type="entry name" value="Transketolase_fam"/>
</dbReference>
<evidence type="ECO:0000256" key="2">
    <source>
        <dbReference type="ARBA" id="ARBA00001941"/>
    </source>
</evidence>
<dbReference type="eggNOG" id="COG0021">
    <property type="taxonomic scope" value="Bacteria"/>
</dbReference>
<evidence type="ECO:0000256" key="1">
    <source>
        <dbReference type="ARBA" id="ARBA00001913"/>
    </source>
</evidence>
<dbReference type="Pfam" id="PF02779">
    <property type="entry name" value="Transket_pyr"/>
    <property type="match status" value="1"/>
</dbReference>
<keyword evidence="19" id="KW-1185">Reference proteome</keyword>
<feature type="binding site" evidence="13">
    <location>
        <position position="469"/>
    </location>
    <ligand>
        <name>substrate</name>
    </ligand>
</feature>
<comment type="cofactor">
    <cofactor evidence="2">
        <name>Co(2+)</name>
        <dbReference type="ChEBI" id="CHEBI:48828"/>
    </cofactor>
</comment>
<dbReference type="EMBL" id="CP000304">
    <property type="protein sequence ID" value="ABP81543.1"/>
    <property type="molecule type" value="Genomic_DNA"/>
</dbReference>
<dbReference type="FunFam" id="3.40.50.970:FF:000004">
    <property type="entry name" value="Transketolase"/>
    <property type="match status" value="1"/>
</dbReference>
<dbReference type="Gene3D" id="3.40.50.920">
    <property type="match status" value="1"/>
</dbReference>
<keyword evidence="6" id="KW-0808">Transferase</keyword>
<evidence type="ECO:0000256" key="4">
    <source>
        <dbReference type="ARBA" id="ARBA00011738"/>
    </source>
</evidence>
<dbReference type="Gene3D" id="3.40.50.970">
    <property type="match status" value="2"/>
</dbReference>
<dbReference type="GO" id="GO:0009052">
    <property type="term" value="P:pentose-phosphate shunt, non-oxidative branch"/>
    <property type="evidence" value="ECO:0007669"/>
    <property type="project" value="UniProtKB-ARBA"/>
</dbReference>
<dbReference type="InterPro" id="IPR005478">
    <property type="entry name" value="Transketolase_bac-like"/>
</dbReference>
<feature type="binding site" evidence="13">
    <location>
        <position position="357"/>
    </location>
    <ligand>
        <name>substrate</name>
    </ligand>
</feature>
<dbReference type="SMART" id="SM00861">
    <property type="entry name" value="Transket_pyr"/>
    <property type="match status" value="1"/>
</dbReference>
<dbReference type="KEGG" id="psa:PST_3920"/>
<evidence type="ECO:0000256" key="5">
    <source>
        <dbReference type="ARBA" id="ARBA00013152"/>
    </source>
</evidence>
<feature type="binding site" evidence="14">
    <location>
        <position position="437"/>
    </location>
    <ligand>
        <name>thiamine diphosphate</name>
        <dbReference type="ChEBI" id="CHEBI:58937"/>
    </ligand>
</feature>
<dbReference type="GO" id="GO:0046872">
    <property type="term" value="F:metal ion binding"/>
    <property type="evidence" value="ECO:0007669"/>
    <property type="project" value="UniProtKB-KW"/>
</dbReference>
<dbReference type="InterPro" id="IPR005474">
    <property type="entry name" value="Transketolase_N"/>
</dbReference>